<comment type="caution">
    <text evidence="2">The sequence shown here is derived from an EMBL/GenBank/DDBJ whole genome shotgun (WGS) entry which is preliminary data.</text>
</comment>
<name>A0ABD3FZ67_9STRA</name>
<organism evidence="2 3">
    <name type="scientific">Phytophthora oleae</name>
    <dbReference type="NCBI Taxonomy" id="2107226"/>
    <lineage>
        <taxon>Eukaryota</taxon>
        <taxon>Sar</taxon>
        <taxon>Stramenopiles</taxon>
        <taxon>Oomycota</taxon>
        <taxon>Peronosporomycetes</taxon>
        <taxon>Peronosporales</taxon>
        <taxon>Peronosporaceae</taxon>
        <taxon>Phytophthora</taxon>
    </lineage>
</organism>
<dbReference type="AlphaFoldDB" id="A0ABD3FZ67"/>
<feature type="compositionally biased region" description="Pro residues" evidence="1">
    <location>
        <begin position="98"/>
        <end position="110"/>
    </location>
</feature>
<accession>A0ABD3FZ67</accession>
<keyword evidence="3" id="KW-1185">Reference proteome</keyword>
<gene>
    <name evidence="2" type="ORF">V7S43_003579</name>
</gene>
<evidence type="ECO:0000313" key="2">
    <source>
        <dbReference type="EMBL" id="KAL3671667.1"/>
    </source>
</evidence>
<protein>
    <submittedName>
        <fullName evidence="2">Uncharacterized protein</fullName>
    </submittedName>
</protein>
<feature type="region of interest" description="Disordered" evidence="1">
    <location>
        <begin position="75"/>
        <end position="119"/>
    </location>
</feature>
<proteinExistence type="predicted"/>
<dbReference type="Proteomes" id="UP001632037">
    <property type="component" value="Unassembled WGS sequence"/>
</dbReference>
<reference evidence="2 3" key="1">
    <citation type="submission" date="2024-09" db="EMBL/GenBank/DDBJ databases">
        <title>Genome sequencing and assembly of Phytophthora oleae, isolate VK10A, causative agent of rot of olive drupes.</title>
        <authorList>
            <person name="Conti Taguali S."/>
            <person name="Riolo M."/>
            <person name="La Spada F."/>
            <person name="Cacciola S.O."/>
            <person name="Dionisio G."/>
        </authorList>
    </citation>
    <scope>NUCLEOTIDE SEQUENCE [LARGE SCALE GENOMIC DNA]</scope>
    <source>
        <strain evidence="2 3">VK10A</strain>
    </source>
</reference>
<evidence type="ECO:0000313" key="3">
    <source>
        <dbReference type="Proteomes" id="UP001632037"/>
    </source>
</evidence>
<feature type="compositionally biased region" description="Pro residues" evidence="1">
    <location>
        <begin position="76"/>
        <end position="90"/>
    </location>
</feature>
<evidence type="ECO:0000256" key="1">
    <source>
        <dbReference type="SAM" id="MobiDB-lite"/>
    </source>
</evidence>
<dbReference type="EMBL" id="JBIMZQ010000005">
    <property type="protein sequence ID" value="KAL3671667.1"/>
    <property type="molecule type" value="Genomic_DNA"/>
</dbReference>
<sequence>MASARVSCPVCGLDLAAQSLRKHVGRQACLERQDSALKTCRLQEARAAKLAYNRRYTRARRGALERLALQLVERGPPAPESPRIAPPPPQSASLLPQPQAPRRPRLPPPETIVIDDDEDELRDQVRGDADENVPLAGLDEERNCPICPGVVDSPVTPANLLARRLPRVYVRACCSRCG</sequence>